<comment type="caution">
    <text evidence="1">The sequence shown here is derived from an EMBL/GenBank/DDBJ whole genome shotgun (WGS) entry which is preliminary data.</text>
</comment>
<accession>L8JP44</accession>
<keyword evidence="2" id="KW-1185">Reference proteome</keyword>
<dbReference type="InterPro" id="IPR036514">
    <property type="entry name" value="SGNH_hydro_sf"/>
</dbReference>
<evidence type="ECO:0000313" key="1">
    <source>
        <dbReference type="EMBL" id="ELR69157.1"/>
    </source>
</evidence>
<name>L8JP44_9BACT</name>
<evidence type="ECO:0008006" key="3">
    <source>
        <dbReference type="Google" id="ProtNLM"/>
    </source>
</evidence>
<dbReference type="Proteomes" id="UP000011135">
    <property type="component" value="Unassembled WGS sequence"/>
</dbReference>
<protein>
    <recommendedName>
        <fullName evidence="3">SGNH hydrolase-type esterase domain-containing protein</fullName>
    </recommendedName>
</protein>
<organism evidence="1 2">
    <name type="scientific">Fulvivirga imtechensis AK7</name>
    <dbReference type="NCBI Taxonomy" id="1237149"/>
    <lineage>
        <taxon>Bacteria</taxon>
        <taxon>Pseudomonadati</taxon>
        <taxon>Bacteroidota</taxon>
        <taxon>Cytophagia</taxon>
        <taxon>Cytophagales</taxon>
        <taxon>Fulvivirgaceae</taxon>
        <taxon>Fulvivirga</taxon>
    </lineage>
</organism>
<dbReference type="EMBL" id="AMZN01000082">
    <property type="protein sequence ID" value="ELR69157.1"/>
    <property type="molecule type" value="Genomic_DNA"/>
</dbReference>
<dbReference type="STRING" id="1237149.C900_05353"/>
<proteinExistence type="predicted"/>
<reference evidence="1 2" key="1">
    <citation type="submission" date="2012-12" db="EMBL/GenBank/DDBJ databases">
        <title>Genome assembly of Fulvivirga imtechensis AK7.</title>
        <authorList>
            <person name="Nupur N."/>
            <person name="Khatri I."/>
            <person name="Kumar R."/>
            <person name="Subramanian S."/>
            <person name="Pinnaka A."/>
        </authorList>
    </citation>
    <scope>NUCLEOTIDE SEQUENCE [LARGE SCALE GENOMIC DNA]</scope>
    <source>
        <strain evidence="1 2">AK7</strain>
    </source>
</reference>
<sequence>MMLNFIHSIAGNIPPLAVLIIGDSIANGTSNGTTSAQAGTLYEFRSGVLTQITDDLQDANTGGYMPSFAEKLFELTGKQTYVSENAEGGSEFSPYLDNNNWSQSGNLYAPMVAEAESFETYLGRSIDVIIMILGINDARGDTSLATIESDAFDLIDRLAVDFPDVPVMIVQRGRMSGGSYASDPQWIGVGEIITNGVDGLVETYSHVHLAEDLSDTDEYPISTPAAYYDSLHLTQEYNNKLGENLAIFYANNIMQ</sequence>
<dbReference type="Gene3D" id="3.40.50.1110">
    <property type="entry name" value="SGNH hydrolase"/>
    <property type="match status" value="1"/>
</dbReference>
<dbReference type="SUPFAM" id="SSF52266">
    <property type="entry name" value="SGNH hydrolase"/>
    <property type="match status" value="1"/>
</dbReference>
<evidence type="ECO:0000313" key="2">
    <source>
        <dbReference type="Proteomes" id="UP000011135"/>
    </source>
</evidence>
<gene>
    <name evidence="1" type="ORF">C900_05353</name>
</gene>
<dbReference type="GO" id="GO:0016788">
    <property type="term" value="F:hydrolase activity, acting on ester bonds"/>
    <property type="evidence" value="ECO:0007669"/>
    <property type="project" value="UniProtKB-ARBA"/>
</dbReference>
<dbReference type="AlphaFoldDB" id="L8JP44"/>